<dbReference type="GO" id="GO:0003677">
    <property type="term" value="F:DNA binding"/>
    <property type="evidence" value="ECO:0007669"/>
    <property type="project" value="UniProtKB-KW"/>
</dbReference>
<comment type="caution">
    <text evidence="4">The sequence shown here is derived from an EMBL/GenBank/DDBJ whole genome shotgun (WGS) entry which is preliminary data.</text>
</comment>
<dbReference type="PROSITE" id="PS50937">
    <property type="entry name" value="HTH_MERR_2"/>
    <property type="match status" value="1"/>
</dbReference>
<name>A0A2S6ID99_9ACTN</name>
<evidence type="ECO:0000313" key="5">
    <source>
        <dbReference type="Proteomes" id="UP000239485"/>
    </source>
</evidence>
<dbReference type="GO" id="GO:0003700">
    <property type="term" value="F:DNA-binding transcription factor activity"/>
    <property type="evidence" value="ECO:0007669"/>
    <property type="project" value="InterPro"/>
</dbReference>
<dbReference type="PANTHER" id="PTHR30204">
    <property type="entry name" value="REDOX-CYCLING DRUG-SENSING TRANSCRIPTIONAL ACTIVATOR SOXR"/>
    <property type="match status" value="1"/>
</dbReference>
<dbReference type="Pfam" id="PF13411">
    <property type="entry name" value="MerR_1"/>
    <property type="match status" value="1"/>
</dbReference>
<proteinExistence type="predicted"/>
<evidence type="ECO:0000313" key="4">
    <source>
        <dbReference type="EMBL" id="PPK92177.1"/>
    </source>
</evidence>
<reference evidence="4 5" key="1">
    <citation type="submission" date="2018-02" db="EMBL/GenBank/DDBJ databases">
        <title>Genomic Encyclopedia of Archaeal and Bacterial Type Strains, Phase II (KMG-II): from individual species to whole genera.</title>
        <authorList>
            <person name="Goeker M."/>
        </authorList>
    </citation>
    <scope>NUCLEOTIDE SEQUENCE [LARGE SCALE GENOMIC DNA]</scope>
    <source>
        <strain evidence="4 5">DSM 22857</strain>
    </source>
</reference>
<gene>
    <name evidence="4" type="ORF">CLV92_11639</name>
</gene>
<dbReference type="Gene3D" id="1.10.1660.10">
    <property type="match status" value="1"/>
</dbReference>
<dbReference type="SMART" id="SM00422">
    <property type="entry name" value="HTH_MERR"/>
    <property type="match status" value="1"/>
</dbReference>
<dbReference type="SUPFAM" id="SSF46955">
    <property type="entry name" value="Putative DNA-binding domain"/>
    <property type="match status" value="1"/>
</dbReference>
<dbReference type="Proteomes" id="UP000239485">
    <property type="component" value="Unassembled WGS sequence"/>
</dbReference>
<dbReference type="InterPro" id="IPR000551">
    <property type="entry name" value="MerR-type_HTH_dom"/>
</dbReference>
<keyword evidence="5" id="KW-1185">Reference proteome</keyword>
<dbReference type="AlphaFoldDB" id="A0A2S6ID99"/>
<keyword evidence="1" id="KW-0238">DNA-binding</keyword>
<dbReference type="EMBL" id="PTJD01000016">
    <property type="protein sequence ID" value="PPK92177.1"/>
    <property type="molecule type" value="Genomic_DNA"/>
</dbReference>
<protein>
    <submittedName>
        <fullName evidence="4">MerR-like DNA binding protein</fullName>
    </submittedName>
</protein>
<dbReference type="InterPro" id="IPR009061">
    <property type="entry name" value="DNA-bd_dom_put_sf"/>
</dbReference>
<dbReference type="InterPro" id="IPR047057">
    <property type="entry name" value="MerR_fam"/>
</dbReference>
<accession>A0A2S6ID99</accession>
<evidence type="ECO:0000256" key="1">
    <source>
        <dbReference type="ARBA" id="ARBA00023125"/>
    </source>
</evidence>
<evidence type="ECO:0000259" key="3">
    <source>
        <dbReference type="PROSITE" id="PS50937"/>
    </source>
</evidence>
<dbReference type="CDD" id="cd00592">
    <property type="entry name" value="HTH_MerR-like"/>
    <property type="match status" value="1"/>
</dbReference>
<evidence type="ECO:0000256" key="2">
    <source>
        <dbReference type="SAM" id="MobiDB-lite"/>
    </source>
</evidence>
<dbReference type="PANTHER" id="PTHR30204:SF89">
    <property type="entry name" value="HTH MERR-TYPE DOMAIN-CONTAINING PROTEIN"/>
    <property type="match status" value="1"/>
</dbReference>
<sequence length="258" mass="27541">MTAAAGRPQGSRPVAVAGAASRPTMTIGEVMAQLSGDFPDVTISKIRFLEEQGLVEPERTPAGYRKFSEADVERLRYVLGAQRDHYLPLKVIKEHLEALDRGFEPPALPGATPVVPRPGGGGADDGVERFSSRAARLRITRGELLRDSGADEELLQALETFGIVSAEPGGPWFDGEALEVVRAAAGLAAFGIEARHLRTFRTAADRELALVEQVVAPLQRQRQGEVAARAGEAARDIAALCVRLHTALVASGVHRLTG</sequence>
<feature type="domain" description="HTH merR-type" evidence="3">
    <location>
        <begin position="24"/>
        <end position="98"/>
    </location>
</feature>
<organism evidence="4 5">
    <name type="scientific">Kineococcus xinjiangensis</name>
    <dbReference type="NCBI Taxonomy" id="512762"/>
    <lineage>
        <taxon>Bacteria</taxon>
        <taxon>Bacillati</taxon>
        <taxon>Actinomycetota</taxon>
        <taxon>Actinomycetes</taxon>
        <taxon>Kineosporiales</taxon>
        <taxon>Kineosporiaceae</taxon>
        <taxon>Kineococcus</taxon>
    </lineage>
</organism>
<feature type="region of interest" description="Disordered" evidence="2">
    <location>
        <begin position="107"/>
        <end position="127"/>
    </location>
</feature>